<organism evidence="2 3">
    <name type="scientific">Tropicibacter oceani</name>
    <dbReference type="NCBI Taxonomy" id="3058420"/>
    <lineage>
        <taxon>Bacteria</taxon>
        <taxon>Pseudomonadati</taxon>
        <taxon>Pseudomonadota</taxon>
        <taxon>Alphaproteobacteria</taxon>
        <taxon>Rhodobacterales</taxon>
        <taxon>Roseobacteraceae</taxon>
        <taxon>Tropicibacter</taxon>
    </lineage>
</organism>
<gene>
    <name evidence="2" type="ORF">QF118_03730</name>
</gene>
<dbReference type="Gene3D" id="1.20.58.300">
    <property type="entry name" value="FlgN-like"/>
    <property type="match status" value="1"/>
</dbReference>
<feature type="region of interest" description="Disordered" evidence="1">
    <location>
        <begin position="93"/>
        <end position="115"/>
    </location>
</feature>
<evidence type="ECO:0000313" key="2">
    <source>
        <dbReference type="EMBL" id="WGW04672.1"/>
    </source>
</evidence>
<evidence type="ECO:0000313" key="3">
    <source>
        <dbReference type="Proteomes" id="UP001241605"/>
    </source>
</evidence>
<evidence type="ECO:0000256" key="1">
    <source>
        <dbReference type="SAM" id="MobiDB-lite"/>
    </source>
</evidence>
<dbReference type="Proteomes" id="UP001241605">
    <property type="component" value="Chromosome"/>
</dbReference>
<protein>
    <submittedName>
        <fullName evidence="2">Flagellar protein FlgN</fullName>
    </submittedName>
</protein>
<accession>A0ABY8QJ55</accession>
<keyword evidence="2" id="KW-0969">Cilium</keyword>
<dbReference type="RefSeq" id="WP_282301308.1">
    <property type="nucleotide sequence ID" value="NZ_CP124616.1"/>
</dbReference>
<sequence length="115" mass="13194">MTNDTDLIRLEELIAAERQALLEGDFDRIADLMEEKQDLAFGLAKTTNDETKVAPLRDGLRRNQELFDHALAGLRNVANRLNHLNHLRKTLDTYDEKGRRTPLSTPAENKLERRA</sequence>
<name>A0ABY8QJ55_9RHOB</name>
<proteinExistence type="predicted"/>
<reference evidence="2 3" key="1">
    <citation type="submission" date="2023-05" db="EMBL/GenBank/DDBJ databases">
        <title>YMD87, complete Genome.</title>
        <authorList>
            <person name="Zhang J."/>
            <person name="Xu X."/>
        </authorList>
    </citation>
    <scope>NUCLEOTIDE SEQUENCE [LARGE SCALE GENOMIC DNA]</scope>
    <source>
        <strain evidence="2 3">YMD87</strain>
    </source>
</reference>
<keyword evidence="2" id="KW-0282">Flagellum</keyword>
<keyword evidence="3" id="KW-1185">Reference proteome</keyword>
<dbReference type="EMBL" id="CP124616">
    <property type="protein sequence ID" value="WGW04672.1"/>
    <property type="molecule type" value="Genomic_DNA"/>
</dbReference>
<keyword evidence="2" id="KW-0966">Cell projection</keyword>